<reference evidence="1 2" key="1">
    <citation type="submission" date="2024-05" db="EMBL/GenBank/DDBJ databases">
        <title>Genome sequencing and assembly of Indian major carp, Cirrhinus mrigala (Hamilton, 1822).</title>
        <authorList>
            <person name="Mohindra V."/>
            <person name="Chowdhury L.M."/>
            <person name="Lal K."/>
            <person name="Jena J.K."/>
        </authorList>
    </citation>
    <scope>NUCLEOTIDE SEQUENCE [LARGE SCALE GENOMIC DNA]</scope>
    <source>
        <strain evidence="1">CM1030</strain>
        <tissue evidence="1">Blood</tissue>
    </source>
</reference>
<name>A0ABD0RLU2_CIRMR</name>
<dbReference type="Proteomes" id="UP001529510">
    <property type="component" value="Unassembled WGS sequence"/>
</dbReference>
<evidence type="ECO:0000313" key="2">
    <source>
        <dbReference type="Proteomes" id="UP001529510"/>
    </source>
</evidence>
<organism evidence="1 2">
    <name type="scientific">Cirrhinus mrigala</name>
    <name type="common">Mrigala</name>
    <dbReference type="NCBI Taxonomy" id="683832"/>
    <lineage>
        <taxon>Eukaryota</taxon>
        <taxon>Metazoa</taxon>
        <taxon>Chordata</taxon>
        <taxon>Craniata</taxon>
        <taxon>Vertebrata</taxon>
        <taxon>Euteleostomi</taxon>
        <taxon>Actinopterygii</taxon>
        <taxon>Neopterygii</taxon>
        <taxon>Teleostei</taxon>
        <taxon>Ostariophysi</taxon>
        <taxon>Cypriniformes</taxon>
        <taxon>Cyprinidae</taxon>
        <taxon>Labeoninae</taxon>
        <taxon>Labeonini</taxon>
        <taxon>Cirrhinus</taxon>
    </lineage>
</organism>
<keyword evidence="2" id="KW-1185">Reference proteome</keyword>
<sequence length="65" mass="7661">MSSCLSWASISTRSSYLCATMPHGPSERSPYRWVQRCSHLWPWFSITLWRSSTDLILPKPCWRTQ</sequence>
<dbReference type="AlphaFoldDB" id="A0ABD0RLU2"/>
<protein>
    <submittedName>
        <fullName evidence="1">Uncharacterized protein</fullName>
    </submittedName>
</protein>
<comment type="caution">
    <text evidence="1">The sequence shown here is derived from an EMBL/GenBank/DDBJ whole genome shotgun (WGS) entry which is preliminary data.</text>
</comment>
<feature type="non-terminal residue" evidence="1">
    <location>
        <position position="65"/>
    </location>
</feature>
<dbReference type="EMBL" id="JAMKFB020000003">
    <property type="protein sequence ID" value="KAL0198425.1"/>
    <property type="molecule type" value="Genomic_DNA"/>
</dbReference>
<gene>
    <name evidence="1" type="ORF">M9458_006965</name>
</gene>
<proteinExistence type="predicted"/>
<evidence type="ECO:0000313" key="1">
    <source>
        <dbReference type="EMBL" id="KAL0198425.1"/>
    </source>
</evidence>
<accession>A0ABD0RLU2</accession>